<gene>
    <name evidence="1" type="ORF">MGSAQ_001426</name>
</gene>
<dbReference type="AlphaFoldDB" id="A0A1B6NUP8"/>
<sequence length="26" mass="3000">MADLSQHLKQLDTLREGIDELDLSCR</sequence>
<accession>A0A1B6NUP8</accession>
<comment type="caution">
    <text evidence="1">The sequence shown here is derived from an EMBL/GenBank/DDBJ whole genome shotgun (WGS) entry which is preliminary data.</text>
</comment>
<organism evidence="1">
    <name type="scientific">marine sediment metagenome</name>
    <dbReference type="NCBI Taxonomy" id="412755"/>
    <lineage>
        <taxon>unclassified sequences</taxon>
        <taxon>metagenomes</taxon>
        <taxon>ecological metagenomes</taxon>
    </lineage>
</organism>
<proteinExistence type="predicted"/>
<protein>
    <submittedName>
        <fullName evidence="1">Uncharacterized protein</fullName>
    </submittedName>
</protein>
<feature type="non-terminal residue" evidence="1">
    <location>
        <position position="26"/>
    </location>
</feature>
<reference evidence="1" key="1">
    <citation type="submission" date="2013-11" db="EMBL/GenBank/DDBJ databases">
        <title>Microbial diversity, functional groups and degradation webs in Northern and Southern Mediterranean and Red Sea marine crude oil polluted sites.</title>
        <authorList>
            <person name="Daffonchio D."/>
            <person name="Mapelli F."/>
            <person name="Ferrer M."/>
            <person name="Richter M."/>
            <person name="Cherif A."/>
            <person name="Malkawi H.I."/>
            <person name="Yakimov M.M."/>
            <person name="Abdel-Fattah Y.R."/>
            <person name="Blaghen M."/>
            <person name="Golyshin P.N."/>
            <person name="Kalogerakis N."/>
            <person name="Boon N."/>
            <person name="Magagnini M."/>
            <person name="Fava F."/>
        </authorList>
    </citation>
    <scope>NUCLEOTIDE SEQUENCE</scope>
</reference>
<dbReference type="EMBL" id="AYSL01000771">
    <property type="protein sequence ID" value="KTF07078.1"/>
    <property type="molecule type" value="Genomic_DNA"/>
</dbReference>
<name>A0A1B6NUP8_9ZZZZ</name>
<evidence type="ECO:0000313" key="1">
    <source>
        <dbReference type="EMBL" id="KTF07078.1"/>
    </source>
</evidence>